<dbReference type="AlphaFoldDB" id="A0A0P1MRI2"/>
<proteinExistence type="predicted"/>
<gene>
    <name evidence="2" type="ORF">JGI23_00471</name>
</gene>
<sequence>MKALVTGGTGFIGSHLVDELLKRGYKVKCIVRDTSNLRWLEGKDVEIVKGSLFDVGFLENAVKDVDYVYHIAGVTKGKNYKDYYAGNVETTKNLLDACLKNQNLKKFILASSLAAVGPGEDAIPVDELTPYHPITSYGKSKAEAEKVALSYKDKVPIVIVRPPSVYGPRDTYTFEIFKYVKFGFLPVVIPQEQILSLVYVSDLVDGFILAGESERSTGEIYFISGEGIYTWREIEDAVLKSLDRKVIKLKIPAPFLYSFAFISEMFFKIRGKASPLNVEKVKDLRQKNWACSIEKAKKELGFVPKVSLEEGMRKTMKWYVENKWL</sequence>
<evidence type="ECO:0000313" key="2">
    <source>
        <dbReference type="EMBL" id="CUS98385.1"/>
    </source>
</evidence>
<dbReference type="PANTHER" id="PTHR43245">
    <property type="entry name" value="BIFUNCTIONAL POLYMYXIN RESISTANCE PROTEIN ARNA"/>
    <property type="match status" value="1"/>
</dbReference>
<evidence type="ECO:0000313" key="3">
    <source>
        <dbReference type="Proteomes" id="UP000199197"/>
    </source>
</evidence>
<reference evidence="3" key="1">
    <citation type="submission" date="2015-11" db="EMBL/GenBank/DDBJ databases">
        <authorList>
            <person name="Varghese N."/>
        </authorList>
    </citation>
    <scope>NUCLEOTIDE SEQUENCE [LARGE SCALE GENOMIC DNA]</scope>
    <source>
        <strain evidence="3">JGI-23</strain>
    </source>
</reference>
<dbReference type="OrthoDB" id="1490291at2"/>
<protein>
    <submittedName>
        <fullName evidence="2">Nucleoside-diphosphate-sugar epimerase</fullName>
    </submittedName>
</protein>
<organism evidence="2 3">
    <name type="scientific">Candidatus Chryseopegocella kryptomonas</name>
    <dbReference type="NCBI Taxonomy" id="1633643"/>
    <lineage>
        <taxon>Bacteria</taxon>
        <taxon>Pseudomonadati</taxon>
        <taxon>Candidatus Kryptoniota</taxon>
        <taxon>Candidatus Chryseopegocella</taxon>
    </lineage>
</organism>
<dbReference type="Proteomes" id="UP000199197">
    <property type="component" value="Unassembled WGS sequence"/>
</dbReference>
<dbReference type="InterPro" id="IPR001509">
    <property type="entry name" value="Epimerase_deHydtase"/>
</dbReference>
<accession>A0A0P1MRI2</accession>
<dbReference type="InterPro" id="IPR036291">
    <property type="entry name" value="NAD(P)-bd_dom_sf"/>
</dbReference>
<keyword evidence="3" id="KW-1185">Reference proteome</keyword>
<dbReference type="EMBL" id="CZVW01000004">
    <property type="protein sequence ID" value="CUS98385.1"/>
    <property type="molecule type" value="Genomic_DNA"/>
</dbReference>
<name>A0A0P1MRI2_9BACT</name>
<feature type="domain" description="NAD-dependent epimerase/dehydratase" evidence="1">
    <location>
        <begin position="3"/>
        <end position="222"/>
    </location>
</feature>
<dbReference type="SUPFAM" id="SSF51735">
    <property type="entry name" value="NAD(P)-binding Rossmann-fold domains"/>
    <property type="match status" value="1"/>
</dbReference>
<dbReference type="RefSeq" id="WP_092347886.1">
    <property type="nucleotide sequence ID" value="NZ_CZVW01000004.1"/>
</dbReference>
<dbReference type="Gene3D" id="3.40.50.720">
    <property type="entry name" value="NAD(P)-binding Rossmann-like Domain"/>
    <property type="match status" value="1"/>
</dbReference>
<evidence type="ECO:0000259" key="1">
    <source>
        <dbReference type="Pfam" id="PF01370"/>
    </source>
</evidence>
<dbReference type="Pfam" id="PF01370">
    <property type="entry name" value="Epimerase"/>
    <property type="match status" value="1"/>
</dbReference>
<dbReference type="InterPro" id="IPR050177">
    <property type="entry name" value="Lipid_A_modif_metabolic_enz"/>
</dbReference>